<dbReference type="HOGENOM" id="CLU_3051836_0_0_1"/>
<evidence type="ECO:0000313" key="1">
    <source>
        <dbReference type="EMBL" id="EGN93679.1"/>
    </source>
</evidence>
<keyword evidence="2" id="KW-1185">Reference proteome</keyword>
<name>F8QDK8_SERL3</name>
<reference evidence="2" key="1">
    <citation type="journal article" date="2011" name="Science">
        <title>The plant cell wall-decomposing machinery underlies the functional diversity of forest fungi.</title>
        <authorList>
            <person name="Eastwood D.C."/>
            <person name="Floudas D."/>
            <person name="Binder M."/>
            <person name="Majcherczyk A."/>
            <person name="Schneider P."/>
            <person name="Aerts A."/>
            <person name="Asiegbu F.O."/>
            <person name="Baker S.E."/>
            <person name="Barry K."/>
            <person name="Bendiksby M."/>
            <person name="Blumentritt M."/>
            <person name="Coutinho P.M."/>
            <person name="Cullen D."/>
            <person name="de Vries R.P."/>
            <person name="Gathman A."/>
            <person name="Goodell B."/>
            <person name="Henrissat B."/>
            <person name="Ihrmark K."/>
            <person name="Kauserud H."/>
            <person name="Kohler A."/>
            <person name="LaButti K."/>
            <person name="Lapidus A."/>
            <person name="Lavin J.L."/>
            <person name="Lee Y.-H."/>
            <person name="Lindquist E."/>
            <person name="Lilly W."/>
            <person name="Lucas S."/>
            <person name="Morin E."/>
            <person name="Murat C."/>
            <person name="Oguiza J.A."/>
            <person name="Park J."/>
            <person name="Pisabarro A.G."/>
            <person name="Riley R."/>
            <person name="Rosling A."/>
            <person name="Salamov A."/>
            <person name="Schmidt O."/>
            <person name="Schmutz J."/>
            <person name="Skrede I."/>
            <person name="Stenlid J."/>
            <person name="Wiebenga A."/>
            <person name="Xie X."/>
            <person name="Kuees U."/>
            <person name="Hibbett D.S."/>
            <person name="Hoffmeister D."/>
            <person name="Hoegberg N."/>
            <person name="Martin F."/>
            <person name="Grigoriev I.V."/>
            <person name="Watkinson S.C."/>
        </authorList>
    </citation>
    <scope>NUCLEOTIDE SEQUENCE [LARGE SCALE GENOMIC DNA]</scope>
    <source>
        <strain evidence="2">strain S7.3</strain>
    </source>
</reference>
<proteinExistence type="predicted"/>
<sequence length="54" mass="6106">MQISTRGFEEFLEASQKKIIVYSDALMVKSTYLGLLGEGNVSEVTKAFKLHRLK</sequence>
<dbReference type="EMBL" id="GL945491">
    <property type="protein sequence ID" value="EGN93679.1"/>
    <property type="molecule type" value="Genomic_DNA"/>
</dbReference>
<gene>
    <name evidence="1" type="ORF">SERLA73DRAFT_189411</name>
</gene>
<accession>F8QDK8</accession>
<dbReference type="Proteomes" id="UP000008063">
    <property type="component" value="Unassembled WGS sequence"/>
</dbReference>
<organism evidence="2">
    <name type="scientific">Serpula lacrymans var. lacrymans (strain S7.3)</name>
    <name type="common">Dry rot fungus</name>
    <dbReference type="NCBI Taxonomy" id="936435"/>
    <lineage>
        <taxon>Eukaryota</taxon>
        <taxon>Fungi</taxon>
        <taxon>Dikarya</taxon>
        <taxon>Basidiomycota</taxon>
        <taxon>Agaricomycotina</taxon>
        <taxon>Agaricomycetes</taxon>
        <taxon>Agaricomycetidae</taxon>
        <taxon>Boletales</taxon>
        <taxon>Coniophorineae</taxon>
        <taxon>Serpulaceae</taxon>
        <taxon>Serpula</taxon>
    </lineage>
</organism>
<evidence type="ECO:0000313" key="2">
    <source>
        <dbReference type="Proteomes" id="UP000008063"/>
    </source>
</evidence>
<protein>
    <submittedName>
        <fullName evidence="1">Uncharacterized protein</fullName>
    </submittedName>
</protein>
<dbReference type="AlphaFoldDB" id="F8QDK8"/>
<dbReference type="InParanoid" id="F8QDK8"/>